<dbReference type="Proteomes" id="UP000002498">
    <property type="component" value="Unassembled WGS sequence"/>
</dbReference>
<dbReference type="PANTHER" id="PTHR45818:SF3">
    <property type="entry name" value="PROTEIN VAV"/>
    <property type="match status" value="1"/>
</dbReference>
<dbReference type="SMART" id="SM00325">
    <property type="entry name" value="RhoGEF"/>
    <property type="match status" value="1"/>
</dbReference>
<proteinExistence type="predicted"/>
<feature type="compositionally biased region" description="Polar residues" evidence="1">
    <location>
        <begin position="656"/>
        <end position="674"/>
    </location>
</feature>
<evidence type="ECO:0000259" key="2">
    <source>
        <dbReference type="PROSITE" id="PS50010"/>
    </source>
</evidence>
<dbReference type="Gene3D" id="1.20.900.10">
    <property type="entry name" value="Dbl homology (DH) domain"/>
    <property type="match status" value="1"/>
</dbReference>
<dbReference type="GeneID" id="23632701"/>
<sequence length="718" mass="80279">MASHHGSYQAVICQIGFGAPAKGTVRHSRATRFGPKTHPDPRSTLFLQFEAPVCASQVDHGTDVLTEPKQSEDVTIGRPIKLDPDALDRAVKRRRILDELVHTEEDYISDIRLLLNVYVTMLVSLPSTYHGLRQSVNRNLSDILQLHEEFLDELQRAVSNSGIKEFGHLEGVTGIPDQPLHDRTQVFSRNGRANVHRGWSIMETSELCAEPQVIVEVSKIFERQMSRFFIYKEYGAKYEMMVQETASVYDTLPDWDWNQKGLEALSALLSTRSCALRNTNRAATMKDLLVKPIQRICRYPLIFGELLKYTPVADCPNAHMAAESVLARFREATTEINQVTNDPQMRNTLSRSWLLQDRLVFPNRSFDSVSKDRVRSFGHVRLCGTLHVCWQTPDGVDGQYLICILYPDVLCLACAGKVDPIYTIKACINVHEVKIEEADNGRGLQCHTAPFSWKLVFECHHQLFEIIMTACAPKEEVEWRARLSSPLAQCKIGVATTLTFLDLNIKSLGVVTSKSDPGARRLSIRRATTICPKPALYQVIIKYTSGVRQTSGHGSTSLNIHRSHSLLAAKTRVSFLAPPRSERARLEIILADVWSQEILPFSGMSGRSRSERLVRTSASTVIRKLSVASIASSFAKRASGLRQRMSLEDTFRPVGLQTTPSEVADPGSTSNSENRMSDLEKHKASTAAAKRSLSQEEIQGTTKKRSGMSGHGFRGMFS</sequence>
<dbReference type="GO" id="GO:0005737">
    <property type="term" value="C:cytoplasm"/>
    <property type="evidence" value="ECO:0007669"/>
    <property type="project" value="TreeGrafter"/>
</dbReference>
<organism evidence="3 4">
    <name type="scientific">Metarhizium robertsii (strain ARSEF 23 / ATCC MYA-3075)</name>
    <name type="common">Metarhizium anisopliae (strain ARSEF 23)</name>
    <dbReference type="NCBI Taxonomy" id="655844"/>
    <lineage>
        <taxon>Eukaryota</taxon>
        <taxon>Fungi</taxon>
        <taxon>Dikarya</taxon>
        <taxon>Ascomycota</taxon>
        <taxon>Pezizomycotina</taxon>
        <taxon>Sordariomycetes</taxon>
        <taxon>Hypocreomycetidae</taxon>
        <taxon>Hypocreales</taxon>
        <taxon>Clavicipitaceae</taxon>
        <taxon>Metarhizium</taxon>
    </lineage>
</organism>
<dbReference type="GO" id="GO:0005085">
    <property type="term" value="F:guanyl-nucleotide exchange factor activity"/>
    <property type="evidence" value="ECO:0007669"/>
    <property type="project" value="InterPro"/>
</dbReference>
<accession>A0A0B2XEN9</accession>
<dbReference type="OrthoDB" id="8059989at2759"/>
<gene>
    <name evidence="3" type="ORF">MAA_11253</name>
</gene>
<dbReference type="Pfam" id="PF00621">
    <property type="entry name" value="RhoGEF"/>
    <property type="match status" value="1"/>
</dbReference>
<reference evidence="3 4" key="1">
    <citation type="journal article" date="2011" name="PLoS Genet.">
        <title>Genome sequencing and comparative transcriptomics of the model entomopathogenic fungi Metarhizium anisopliae and M. acridum.</title>
        <authorList>
            <person name="Gao Q."/>
            <person name="Jin K."/>
            <person name="Ying S.H."/>
            <person name="Zhang Y."/>
            <person name="Xiao G."/>
            <person name="Shang Y."/>
            <person name="Duan Z."/>
            <person name="Hu X."/>
            <person name="Xie X.Q."/>
            <person name="Zhou G."/>
            <person name="Peng G."/>
            <person name="Luo Z."/>
            <person name="Huang W."/>
            <person name="Wang B."/>
            <person name="Fang W."/>
            <person name="Wang S."/>
            <person name="Zhong Y."/>
            <person name="Ma L.J."/>
            <person name="St Leger R.J."/>
            <person name="Zhao G.P."/>
            <person name="Pei Y."/>
            <person name="Feng M.G."/>
            <person name="Xia Y."/>
            <person name="Wang C."/>
        </authorList>
    </citation>
    <scope>NUCLEOTIDE SEQUENCE [LARGE SCALE GENOMIC DNA]</scope>
    <source>
        <strain evidence="4">ARSEF 23 / ATCC MYA-3075</strain>
    </source>
</reference>
<evidence type="ECO:0000313" key="3">
    <source>
        <dbReference type="EMBL" id="KHO11175.1"/>
    </source>
</evidence>
<reference evidence="3 4" key="2">
    <citation type="journal article" date="2014" name="Proc. Natl. Acad. Sci. U.S.A.">
        <title>Trajectory and genomic determinants of fungal-pathogen speciation and host adaptation.</title>
        <authorList>
            <person name="Hu X."/>
            <person name="Xiao G."/>
            <person name="Zheng P."/>
            <person name="Shang Y."/>
            <person name="Su Y."/>
            <person name="Zhang X."/>
            <person name="Liu X."/>
            <person name="Zhan S."/>
            <person name="St Leger R.J."/>
            <person name="Wang C."/>
        </authorList>
    </citation>
    <scope>GENOME REANNOTATION</scope>
    <source>
        <strain evidence="4">ARSEF 23 / ATCC MYA-3075</strain>
    </source>
</reference>
<name>A0A0B2XEN9_METRA</name>
<keyword evidence="4" id="KW-1185">Reference proteome</keyword>
<protein>
    <recommendedName>
        <fullName evidence="2">DH domain-containing protein</fullName>
    </recommendedName>
</protein>
<dbReference type="RefSeq" id="XP_011411535.1">
    <property type="nucleotide sequence ID" value="XM_011413233.1"/>
</dbReference>
<dbReference type="SUPFAM" id="SSF48065">
    <property type="entry name" value="DBL homology domain (DH-domain)"/>
    <property type="match status" value="1"/>
</dbReference>
<dbReference type="HOGENOM" id="CLU_010210_2_2_1"/>
<dbReference type="InterPro" id="IPR035899">
    <property type="entry name" value="DBL_dom_sf"/>
</dbReference>
<feature type="region of interest" description="Disordered" evidence="1">
    <location>
        <begin position="650"/>
        <end position="718"/>
    </location>
</feature>
<dbReference type="KEGG" id="maj:MAA_11253"/>
<comment type="caution">
    <text evidence="3">The sequence shown here is derived from an EMBL/GenBank/DDBJ whole genome shotgun (WGS) entry which is preliminary data.</text>
</comment>
<dbReference type="AlphaFoldDB" id="A0A0B2XEN9"/>
<feature type="compositionally biased region" description="Gly residues" evidence="1">
    <location>
        <begin position="709"/>
        <end position="718"/>
    </location>
</feature>
<evidence type="ECO:0000256" key="1">
    <source>
        <dbReference type="SAM" id="MobiDB-lite"/>
    </source>
</evidence>
<dbReference type="PANTHER" id="PTHR45818">
    <property type="entry name" value="PROTEIN VAV"/>
    <property type="match status" value="1"/>
</dbReference>
<feature type="domain" description="DH" evidence="2">
    <location>
        <begin position="92"/>
        <end position="339"/>
    </location>
</feature>
<dbReference type="EMBL" id="ADNJ02000005">
    <property type="protein sequence ID" value="KHO11175.1"/>
    <property type="molecule type" value="Genomic_DNA"/>
</dbReference>
<dbReference type="InterPro" id="IPR000219">
    <property type="entry name" value="DH_dom"/>
</dbReference>
<dbReference type="PROSITE" id="PS50010">
    <property type="entry name" value="DH_2"/>
    <property type="match status" value="1"/>
</dbReference>
<evidence type="ECO:0000313" key="4">
    <source>
        <dbReference type="Proteomes" id="UP000002498"/>
    </source>
</evidence>